<dbReference type="OrthoDB" id="7605542at2"/>
<evidence type="ECO:0000256" key="6">
    <source>
        <dbReference type="ARBA" id="ARBA00023136"/>
    </source>
</evidence>
<feature type="transmembrane region" description="Helical" evidence="7">
    <location>
        <begin position="455"/>
        <end position="477"/>
    </location>
</feature>
<evidence type="ECO:0000256" key="1">
    <source>
        <dbReference type="ARBA" id="ARBA00004651"/>
    </source>
</evidence>
<keyword evidence="4 7" id="KW-0812">Transmembrane</keyword>
<dbReference type="EMBL" id="QKYU01000008">
    <property type="protein sequence ID" value="PZW46774.1"/>
    <property type="molecule type" value="Genomic_DNA"/>
</dbReference>
<feature type="transmembrane region" description="Helical" evidence="7">
    <location>
        <begin position="47"/>
        <end position="68"/>
    </location>
</feature>
<feature type="transmembrane region" description="Helical" evidence="7">
    <location>
        <begin position="424"/>
        <end position="443"/>
    </location>
</feature>
<evidence type="ECO:0000256" key="2">
    <source>
        <dbReference type="ARBA" id="ARBA00007430"/>
    </source>
</evidence>
<organism evidence="8 9">
    <name type="scientific">Humitalea rosea</name>
    <dbReference type="NCBI Taxonomy" id="990373"/>
    <lineage>
        <taxon>Bacteria</taxon>
        <taxon>Pseudomonadati</taxon>
        <taxon>Pseudomonadota</taxon>
        <taxon>Alphaproteobacteria</taxon>
        <taxon>Acetobacterales</taxon>
        <taxon>Roseomonadaceae</taxon>
        <taxon>Humitalea</taxon>
    </lineage>
</organism>
<dbReference type="Pfam" id="PF13440">
    <property type="entry name" value="Polysacc_synt_3"/>
    <property type="match status" value="1"/>
</dbReference>
<evidence type="ECO:0000256" key="7">
    <source>
        <dbReference type="SAM" id="Phobius"/>
    </source>
</evidence>
<dbReference type="PANTHER" id="PTHR30250">
    <property type="entry name" value="PST FAMILY PREDICTED COLANIC ACID TRANSPORTER"/>
    <property type="match status" value="1"/>
</dbReference>
<keyword evidence="5 7" id="KW-1133">Transmembrane helix</keyword>
<evidence type="ECO:0000256" key="5">
    <source>
        <dbReference type="ARBA" id="ARBA00022989"/>
    </source>
</evidence>
<feature type="transmembrane region" description="Helical" evidence="7">
    <location>
        <begin position="21"/>
        <end position="41"/>
    </location>
</feature>
<proteinExistence type="inferred from homology"/>
<comment type="caution">
    <text evidence="8">The sequence shown here is derived from an EMBL/GenBank/DDBJ whole genome shotgun (WGS) entry which is preliminary data.</text>
</comment>
<dbReference type="AlphaFoldDB" id="A0A2W7IN56"/>
<evidence type="ECO:0000313" key="9">
    <source>
        <dbReference type="Proteomes" id="UP000249688"/>
    </source>
</evidence>
<dbReference type="RefSeq" id="WP_111397802.1">
    <property type="nucleotide sequence ID" value="NZ_QKYU01000008.1"/>
</dbReference>
<reference evidence="8 9" key="1">
    <citation type="submission" date="2018-06" db="EMBL/GenBank/DDBJ databases">
        <title>Genomic Encyclopedia of Archaeal and Bacterial Type Strains, Phase II (KMG-II): from individual species to whole genera.</title>
        <authorList>
            <person name="Goeker M."/>
        </authorList>
    </citation>
    <scope>NUCLEOTIDE SEQUENCE [LARGE SCALE GENOMIC DNA]</scope>
    <source>
        <strain evidence="8 9">DSM 24525</strain>
    </source>
</reference>
<keyword evidence="3" id="KW-1003">Cell membrane</keyword>
<keyword evidence="6 7" id="KW-0472">Membrane</keyword>
<gene>
    <name evidence="8" type="ORF">C8P66_10853</name>
</gene>
<feature type="transmembrane region" description="Helical" evidence="7">
    <location>
        <begin position="292"/>
        <end position="320"/>
    </location>
</feature>
<feature type="transmembrane region" description="Helical" evidence="7">
    <location>
        <begin position="119"/>
        <end position="139"/>
    </location>
</feature>
<comment type="subcellular location">
    <subcellularLocation>
        <location evidence="1">Cell membrane</location>
        <topology evidence="1">Multi-pass membrane protein</topology>
    </subcellularLocation>
</comment>
<comment type="similarity">
    <text evidence="2">Belongs to the polysaccharide synthase family.</text>
</comment>
<dbReference type="GO" id="GO:0005886">
    <property type="term" value="C:plasma membrane"/>
    <property type="evidence" value="ECO:0007669"/>
    <property type="project" value="UniProtKB-SubCell"/>
</dbReference>
<evidence type="ECO:0000256" key="3">
    <source>
        <dbReference type="ARBA" id="ARBA00022475"/>
    </source>
</evidence>
<dbReference type="PANTHER" id="PTHR30250:SF10">
    <property type="entry name" value="LIPOPOLYSACCHARIDE BIOSYNTHESIS PROTEIN WZXC"/>
    <property type="match status" value="1"/>
</dbReference>
<evidence type="ECO:0000313" key="8">
    <source>
        <dbReference type="EMBL" id="PZW46774.1"/>
    </source>
</evidence>
<feature type="transmembrane region" description="Helical" evidence="7">
    <location>
        <begin position="358"/>
        <end position="377"/>
    </location>
</feature>
<feature type="transmembrane region" description="Helical" evidence="7">
    <location>
        <begin position="383"/>
        <end position="404"/>
    </location>
</feature>
<protein>
    <submittedName>
        <fullName evidence="8">O-antigen/teichoic acid export membrane protein</fullName>
    </submittedName>
</protein>
<name>A0A2W7IN56_9PROT</name>
<dbReference type="Proteomes" id="UP000249688">
    <property type="component" value="Unassembled WGS sequence"/>
</dbReference>
<evidence type="ECO:0000256" key="4">
    <source>
        <dbReference type="ARBA" id="ARBA00022692"/>
    </source>
</evidence>
<feature type="transmembrane region" description="Helical" evidence="7">
    <location>
        <begin position="89"/>
        <end position="113"/>
    </location>
</feature>
<sequence>MSDGVPESILARTARGASWVIAWRMMTRLLGLASTLVLVRLLPPGDFGLVALATAFALALDVCLAIGVEDQIVRAQDPHPALYDTAFTLNLLRSFVVGGLIAIAAGPAAGFFGEPRLEPVLLALAVSAALSGATNVGVADFRRRLMFNKEFQLQFVPRLAGIVVTVVGAWVLRSHWALVLGILTNRLGIVAMSHLLHPYRPRLSLSAWRDLAGVSCWAWAISIVTLVRDRADSMVIGRILGPTPLGIYAVGVEVAVLPTTEMVDPICRACMPSFAASLRGGSAELKSSYLRIVALTALLTLPAGVGVSLVAGPVVALAFGPAWLEAAPLVTILGIACTLTLFGNVSAALLSAKTMLRGIFGVTAASAALRVVLLLVLTPAYGLLGAGIAVGAAVVAEHVVLVACALRLLQLPLRQFLACIQRPALATAVMAVLLWASGLGWTAPPEAAATAARMLLVSIPLGVVSFTAMLATAWFAAGCPAGAEADMIGLLRRMGGRVLRQRLGAVRQG</sequence>
<accession>A0A2W7IN56</accession>
<keyword evidence="9" id="KW-1185">Reference proteome</keyword>
<feature type="transmembrane region" description="Helical" evidence="7">
    <location>
        <begin position="326"/>
        <end position="351"/>
    </location>
</feature>
<dbReference type="InterPro" id="IPR050833">
    <property type="entry name" value="Poly_Biosynth_Transport"/>
</dbReference>